<evidence type="ECO:0000313" key="3">
    <source>
        <dbReference type="Proteomes" id="UP000789570"/>
    </source>
</evidence>
<dbReference type="EMBL" id="CAJVPQ010017276">
    <property type="protein sequence ID" value="CAG8748015.1"/>
    <property type="molecule type" value="Genomic_DNA"/>
</dbReference>
<comment type="caution">
    <text evidence="2">The sequence shown here is derived from an EMBL/GenBank/DDBJ whole genome shotgun (WGS) entry which is preliminary data.</text>
</comment>
<evidence type="ECO:0000313" key="2">
    <source>
        <dbReference type="EMBL" id="CAG8748015.1"/>
    </source>
</evidence>
<organism evidence="2 3">
    <name type="scientific">Funneliformis caledonium</name>
    <dbReference type="NCBI Taxonomy" id="1117310"/>
    <lineage>
        <taxon>Eukaryota</taxon>
        <taxon>Fungi</taxon>
        <taxon>Fungi incertae sedis</taxon>
        <taxon>Mucoromycota</taxon>
        <taxon>Glomeromycotina</taxon>
        <taxon>Glomeromycetes</taxon>
        <taxon>Glomerales</taxon>
        <taxon>Glomeraceae</taxon>
        <taxon>Funneliformis</taxon>
    </lineage>
</organism>
<dbReference type="AlphaFoldDB" id="A0A9N9NQ38"/>
<feature type="region of interest" description="Disordered" evidence="1">
    <location>
        <begin position="135"/>
        <end position="155"/>
    </location>
</feature>
<reference evidence="2" key="1">
    <citation type="submission" date="2021-06" db="EMBL/GenBank/DDBJ databases">
        <authorList>
            <person name="Kallberg Y."/>
            <person name="Tangrot J."/>
            <person name="Rosling A."/>
        </authorList>
    </citation>
    <scope>NUCLEOTIDE SEQUENCE</scope>
    <source>
        <strain evidence="2">UK204</strain>
    </source>
</reference>
<feature type="region of interest" description="Disordered" evidence="1">
    <location>
        <begin position="232"/>
        <end position="252"/>
    </location>
</feature>
<accession>A0A9N9NQ38</accession>
<name>A0A9N9NQ38_9GLOM</name>
<sequence>MDPNQYTLQHISREVKKLRLNYISNNYELLKNRYNNFSKEFEDLNVFHQSSSELKEIERISNFIKQHQELVVSSFETVHAQQSVAYLKQIDALLEKLQLLVSSHSVADQTNQQGSNSQRPNSHFDIISGDPDLFSSAQSPANPAQPINSNLDQFNSGIPPDHQQSYFQFPPLLLVNMHQTCYRCLKNSNFVVTSIDFAVSRFDDDLDFDINKINMQQNRQLKYGLNLTTKKPLSQKQPERSLKRSIFSEDDD</sequence>
<keyword evidence="3" id="KW-1185">Reference proteome</keyword>
<dbReference type="Proteomes" id="UP000789570">
    <property type="component" value="Unassembled WGS sequence"/>
</dbReference>
<gene>
    <name evidence="2" type="ORF">FCALED_LOCUS16105</name>
</gene>
<proteinExistence type="predicted"/>
<feature type="non-terminal residue" evidence="2">
    <location>
        <position position="252"/>
    </location>
</feature>
<evidence type="ECO:0000256" key="1">
    <source>
        <dbReference type="SAM" id="MobiDB-lite"/>
    </source>
</evidence>
<protein>
    <submittedName>
        <fullName evidence="2">2676_t:CDS:1</fullName>
    </submittedName>
</protein>